<keyword evidence="5" id="KW-1185">Reference proteome</keyword>
<feature type="coiled-coil region" evidence="1">
    <location>
        <begin position="45"/>
        <end position="72"/>
    </location>
</feature>
<feature type="chain" id="PRO_5013012346" description="SHOCT domain-containing protein" evidence="3">
    <location>
        <begin position="23"/>
        <end position="231"/>
    </location>
</feature>
<dbReference type="AlphaFoldDB" id="A0A267ML92"/>
<evidence type="ECO:0000256" key="2">
    <source>
        <dbReference type="SAM" id="MobiDB-lite"/>
    </source>
</evidence>
<evidence type="ECO:0000256" key="1">
    <source>
        <dbReference type="SAM" id="Coils"/>
    </source>
</evidence>
<sequence>MKKLIGLALIGTMLLSTGAAFADSTEAIKKEGFKKRPGIVKEFDKEKAIERIEKLQEEGKITAEEAKEMMDRVDEKQYFGEDFRQLSMEEKIEKVKDLVDEGKIDEDRYDDIVKEIEQREVLKGLKDLSKEEREEKIQELIDEGKLDEDFVKRFKEDPRNHEGRGDHGENEGPGKRPGALGEDFKDLSKEEKIERINDLVDEGKLEEEKAEKMIKAIEDGKMLERGPRRDK</sequence>
<accession>A0A267ML92</accession>
<gene>
    <name evidence="4" type="ORF">CCE28_05255</name>
</gene>
<feature type="region of interest" description="Disordered" evidence="2">
    <location>
        <begin position="152"/>
        <end position="189"/>
    </location>
</feature>
<proteinExistence type="predicted"/>
<evidence type="ECO:0000313" key="5">
    <source>
        <dbReference type="Proteomes" id="UP000216024"/>
    </source>
</evidence>
<dbReference type="EMBL" id="NIBG01000003">
    <property type="protein sequence ID" value="PAB60306.1"/>
    <property type="molecule type" value="Genomic_DNA"/>
</dbReference>
<keyword evidence="3" id="KW-0732">Signal</keyword>
<name>A0A267ML92_9FIRM</name>
<evidence type="ECO:0000313" key="4">
    <source>
        <dbReference type="EMBL" id="PAB60306.1"/>
    </source>
</evidence>
<feature type="compositionally biased region" description="Basic and acidic residues" evidence="2">
    <location>
        <begin position="152"/>
        <end position="174"/>
    </location>
</feature>
<dbReference type="RefSeq" id="WP_095131697.1">
    <property type="nucleotide sequence ID" value="NZ_NIBG01000003.1"/>
</dbReference>
<comment type="caution">
    <text evidence="4">The sequence shown here is derived from an EMBL/GenBank/DDBJ whole genome shotgun (WGS) entry which is preliminary data.</text>
</comment>
<dbReference type="Proteomes" id="UP000216024">
    <property type="component" value="Unassembled WGS sequence"/>
</dbReference>
<evidence type="ECO:0008006" key="6">
    <source>
        <dbReference type="Google" id="ProtNLM"/>
    </source>
</evidence>
<reference evidence="4 5" key="1">
    <citation type="submission" date="2017-06" db="EMBL/GenBank/DDBJ databases">
        <title>Draft genome sequence of anaerobic fermentative bacterium Anaeromicrobium sediminis DY2726D isolated from West Pacific Ocean sediments.</title>
        <authorList>
            <person name="Zeng X."/>
        </authorList>
    </citation>
    <scope>NUCLEOTIDE SEQUENCE [LARGE SCALE GENOMIC DNA]</scope>
    <source>
        <strain evidence="4 5">DY2726D</strain>
    </source>
</reference>
<protein>
    <recommendedName>
        <fullName evidence="6">SHOCT domain-containing protein</fullName>
    </recommendedName>
</protein>
<feature type="signal peptide" evidence="3">
    <location>
        <begin position="1"/>
        <end position="22"/>
    </location>
</feature>
<evidence type="ECO:0000256" key="3">
    <source>
        <dbReference type="SAM" id="SignalP"/>
    </source>
</evidence>
<organism evidence="4 5">
    <name type="scientific">Anaeromicrobium sediminis</name>
    <dbReference type="NCBI Taxonomy" id="1478221"/>
    <lineage>
        <taxon>Bacteria</taxon>
        <taxon>Bacillati</taxon>
        <taxon>Bacillota</taxon>
        <taxon>Clostridia</taxon>
        <taxon>Peptostreptococcales</taxon>
        <taxon>Thermotaleaceae</taxon>
        <taxon>Anaeromicrobium</taxon>
    </lineage>
</organism>
<keyword evidence="1" id="KW-0175">Coiled coil</keyword>